<organism evidence="1 2">
    <name type="scientific">Clostera anastomosis granulovirus B</name>
    <dbReference type="NCBI Taxonomy" id="1986290"/>
    <lineage>
        <taxon>Viruses</taxon>
        <taxon>Viruses incertae sedis</taxon>
        <taxon>Naldaviricetes</taxon>
        <taxon>Lefavirales</taxon>
        <taxon>Baculoviridae</taxon>
        <taxon>Betabaculovirus</taxon>
        <taxon>Betabaculovirus alterclanastomosis</taxon>
    </lineage>
</organism>
<protein>
    <submittedName>
        <fullName evidence="1">Vp39</fullName>
    </submittedName>
</protein>
<evidence type="ECO:0000313" key="1">
    <source>
        <dbReference type="EMBL" id="AKS25424.1"/>
    </source>
</evidence>
<dbReference type="GO" id="GO:0005198">
    <property type="term" value="F:structural molecule activity"/>
    <property type="evidence" value="ECO:0007669"/>
    <property type="project" value="InterPro"/>
</dbReference>
<accession>A0A0K0WS88</accession>
<dbReference type="OrthoDB" id="9419at10239"/>
<dbReference type="Proteomes" id="UP000232791">
    <property type="component" value="Segment"/>
</dbReference>
<evidence type="ECO:0000313" key="2">
    <source>
        <dbReference type="Proteomes" id="UP000232791"/>
    </source>
</evidence>
<dbReference type="InterPro" id="IPR007589">
    <property type="entry name" value="Baculo_VP39"/>
</dbReference>
<reference evidence="1 2" key="1">
    <citation type="journal article" date="2015" name="PLoS ONE">
        <title>The Complete Genome of a New Betabaculovirus from Clostera anastomosis.</title>
        <authorList>
            <person name="Yin F."/>
            <person name="Zhu Z."/>
            <person name="Liu X."/>
            <person name="Hou D."/>
            <person name="Wang J."/>
            <person name="Zhang L."/>
            <person name="Wang M."/>
            <person name="Kou Z."/>
            <person name="Wang H."/>
            <person name="Deng F."/>
            <person name="Hu Z."/>
        </authorList>
    </citation>
    <scope>NUCLEOTIDE SEQUENCE [LARGE SCALE GENOMIC DNA]</scope>
    <source>
        <strain evidence="1 2">ClasGV-B</strain>
    </source>
</reference>
<proteinExistence type="predicted"/>
<dbReference type="Pfam" id="PF04501">
    <property type="entry name" value="Baculo_VP39"/>
    <property type="match status" value="1"/>
</dbReference>
<keyword evidence="2" id="KW-1185">Reference proteome</keyword>
<name>A0A0K0WS88_9BBAC</name>
<gene>
    <name evidence="1" type="ORF">clas81</name>
</gene>
<dbReference type="EMBL" id="KR091910">
    <property type="protein sequence ID" value="AKS25424.1"/>
    <property type="molecule type" value="Genomic_DNA"/>
</dbReference>
<dbReference type="GO" id="GO:0019028">
    <property type="term" value="C:viral capsid"/>
    <property type="evidence" value="ECO:0007669"/>
    <property type="project" value="InterPro"/>
</dbReference>
<sequence length="289" mass="32928">MDITDYACELSNYCIFQGVNDIFRCDDLGSPCSSDAIYARMDGTFICNYHLGKYFKIIKSSFTIPSGKDNRKSFKMLVGQSLLDQNATNRILIPVDHETHLRTSARSAMEKFIIYTIYNDKSSIEELCKLIIQQEYYEEPLWVRNEHTISTIMSLISPSMLCERVVATTDTRSFNGQDSYALFENKPFLRNLINRLVRPILFTFSGGISIKVENSDTCTFTGDGLAVPALHNPNVPVRPENPRLQPKFNIRTVVEFEGRATQEQRALSMYEEVILSRPLLNGTQVFVVT</sequence>